<dbReference type="Proteomes" id="UP000002668">
    <property type="component" value="Genome"/>
</dbReference>
<evidence type="ECO:0000313" key="2">
    <source>
        <dbReference type="Proteomes" id="UP000002668"/>
    </source>
</evidence>
<dbReference type="OrthoDB" id="5235678at2759"/>
<dbReference type="eggNOG" id="ENOG502SRBG">
    <property type="taxonomic scope" value="Eukaryota"/>
</dbReference>
<dbReference type="AlphaFoldDB" id="E5A5S5"/>
<dbReference type="OMA" id="GEHISTK"/>
<organism evidence="2">
    <name type="scientific">Leptosphaeria maculans (strain JN3 / isolate v23.1.3 / race Av1-4-5-6-7-8)</name>
    <name type="common">Blackleg fungus</name>
    <name type="synonym">Phoma lingam</name>
    <dbReference type="NCBI Taxonomy" id="985895"/>
    <lineage>
        <taxon>Eukaryota</taxon>
        <taxon>Fungi</taxon>
        <taxon>Dikarya</taxon>
        <taxon>Ascomycota</taxon>
        <taxon>Pezizomycotina</taxon>
        <taxon>Dothideomycetes</taxon>
        <taxon>Pleosporomycetidae</taxon>
        <taxon>Pleosporales</taxon>
        <taxon>Pleosporineae</taxon>
        <taxon>Leptosphaeriaceae</taxon>
        <taxon>Plenodomus</taxon>
        <taxon>Plenodomus lingam/Leptosphaeria maculans species complex</taxon>
    </lineage>
</organism>
<keyword evidence="2" id="KW-1185">Reference proteome</keyword>
<gene>
    <name evidence="1" type="ORF">LEMA_P082120.1</name>
</gene>
<dbReference type="EMBL" id="FP929134">
    <property type="protein sequence ID" value="CBX98973.1"/>
    <property type="molecule type" value="Genomic_DNA"/>
</dbReference>
<proteinExistence type="predicted"/>
<protein>
    <submittedName>
        <fullName evidence="1">Uncharacterized protein</fullName>
    </submittedName>
</protein>
<dbReference type="VEuPathDB" id="FungiDB:LEMA_P082120.1"/>
<evidence type="ECO:0000313" key="1">
    <source>
        <dbReference type="EMBL" id="CBX98973.1"/>
    </source>
</evidence>
<accession>E5A5S5</accession>
<dbReference type="InParanoid" id="E5A5S5"/>
<sequence>MSYNKVISSNVIRTVNAGGKAIQVKYATKTSTWERSFLAQGVQNEFCEALEKDRDVPAGAAIAILAEKEHPSESDSKSHFTTVFEDSKGNHIMTKHVYP</sequence>
<reference evidence="2" key="1">
    <citation type="journal article" date="2011" name="Nat. Commun.">
        <title>Effector diversification within compartments of the Leptosphaeria maculans genome affected by Repeat-Induced Point mutations.</title>
        <authorList>
            <person name="Rouxel T."/>
            <person name="Grandaubert J."/>
            <person name="Hane J.K."/>
            <person name="Hoede C."/>
            <person name="van de Wouw A.P."/>
            <person name="Couloux A."/>
            <person name="Dominguez V."/>
            <person name="Anthouard V."/>
            <person name="Bally P."/>
            <person name="Bourras S."/>
            <person name="Cozijnsen A.J."/>
            <person name="Ciuffetti L.M."/>
            <person name="Degrave A."/>
            <person name="Dilmaghani A."/>
            <person name="Duret L."/>
            <person name="Fudal I."/>
            <person name="Goodwin S.B."/>
            <person name="Gout L."/>
            <person name="Glaser N."/>
            <person name="Linglin J."/>
            <person name="Kema G.H.J."/>
            <person name="Lapalu N."/>
            <person name="Lawrence C.B."/>
            <person name="May K."/>
            <person name="Meyer M."/>
            <person name="Ollivier B."/>
            <person name="Poulain J."/>
            <person name="Schoch C.L."/>
            <person name="Simon A."/>
            <person name="Spatafora J.W."/>
            <person name="Stachowiak A."/>
            <person name="Turgeon B.G."/>
            <person name="Tyler B.M."/>
            <person name="Vincent D."/>
            <person name="Weissenbach J."/>
            <person name="Amselem J."/>
            <person name="Quesneville H."/>
            <person name="Oliver R.P."/>
            <person name="Wincker P."/>
            <person name="Balesdent M.-H."/>
            <person name="Howlett B.J."/>
        </authorList>
    </citation>
    <scope>NUCLEOTIDE SEQUENCE [LARGE SCALE GENOMIC DNA]</scope>
    <source>
        <strain evidence="2">JN3 / isolate v23.1.3 / race Av1-4-5-6-7-8</strain>
    </source>
</reference>
<dbReference type="HOGENOM" id="CLU_152044_1_0_1"/>
<name>E5A5S5_LEPMJ</name>
<dbReference type="GeneID" id="13286877"/>